<evidence type="ECO:0000256" key="8">
    <source>
        <dbReference type="RuleBase" id="RU365068"/>
    </source>
</evidence>
<dbReference type="InterPro" id="IPR027417">
    <property type="entry name" value="P-loop_NTPase"/>
</dbReference>
<dbReference type="SMART" id="SM00487">
    <property type="entry name" value="DEXDc"/>
    <property type="match status" value="1"/>
</dbReference>
<keyword evidence="5 8" id="KW-0694">RNA-binding</keyword>
<feature type="domain" description="Helicase C-terminal" evidence="11">
    <location>
        <begin position="315"/>
        <end position="568"/>
    </location>
</feature>
<dbReference type="STRING" id="461836.A0A0L0D3P3"/>
<keyword evidence="3 7" id="KW-0347">Helicase</keyword>
<feature type="region of interest" description="Disordered" evidence="9">
    <location>
        <begin position="22"/>
        <end position="50"/>
    </location>
</feature>
<protein>
    <recommendedName>
        <fullName evidence="8">ATP-dependent RNA helicase</fullName>
        <ecNumber evidence="8">3.6.4.13</ecNumber>
    </recommendedName>
</protein>
<dbReference type="EMBL" id="GL349444">
    <property type="protein sequence ID" value="KNC46855.1"/>
    <property type="molecule type" value="Genomic_DNA"/>
</dbReference>
<evidence type="ECO:0000256" key="2">
    <source>
        <dbReference type="ARBA" id="ARBA00022801"/>
    </source>
</evidence>
<dbReference type="Proteomes" id="UP000054408">
    <property type="component" value="Unassembled WGS sequence"/>
</dbReference>
<evidence type="ECO:0000313" key="13">
    <source>
        <dbReference type="EMBL" id="KNC46855.1"/>
    </source>
</evidence>
<dbReference type="PROSITE" id="PS00039">
    <property type="entry name" value="DEAD_ATP_HELICASE"/>
    <property type="match status" value="1"/>
</dbReference>
<reference evidence="13 14" key="1">
    <citation type="submission" date="2010-05" db="EMBL/GenBank/DDBJ databases">
        <title>The Genome Sequence of Thecamonas trahens ATCC 50062.</title>
        <authorList>
            <consortium name="The Broad Institute Genome Sequencing Platform"/>
            <person name="Russ C."/>
            <person name="Cuomo C."/>
            <person name="Shea T."/>
            <person name="Young S.K."/>
            <person name="Zeng Q."/>
            <person name="Koehrsen M."/>
            <person name="Haas B."/>
            <person name="Borodovsky M."/>
            <person name="Guigo R."/>
            <person name="Alvarado L."/>
            <person name="Berlin A."/>
            <person name="Bochicchio J."/>
            <person name="Borenstein D."/>
            <person name="Chapman S."/>
            <person name="Chen Z."/>
            <person name="Freedman E."/>
            <person name="Gellesch M."/>
            <person name="Goldberg J."/>
            <person name="Griggs A."/>
            <person name="Gujja S."/>
            <person name="Heilman E."/>
            <person name="Heiman D."/>
            <person name="Hepburn T."/>
            <person name="Howarth C."/>
            <person name="Jen D."/>
            <person name="Larson L."/>
            <person name="Mehta T."/>
            <person name="Park D."/>
            <person name="Pearson M."/>
            <person name="Roberts A."/>
            <person name="Saif S."/>
            <person name="Shenoy N."/>
            <person name="Sisk P."/>
            <person name="Stolte C."/>
            <person name="Sykes S."/>
            <person name="Thomson T."/>
            <person name="Walk T."/>
            <person name="White J."/>
            <person name="Yandava C."/>
            <person name="Burger G."/>
            <person name="Gray M.W."/>
            <person name="Holland P.W.H."/>
            <person name="King N."/>
            <person name="Lang F.B.F."/>
            <person name="Roger A.J."/>
            <person name="Ruiz-Trillo I."/>
            <person name="Lander E."/>
            <person name="Nusbaum C."/>
        </authorList>
    </citation>
    <scope>NUCLEOTIDE SEQUENCE [LARGE SCALE GENOMIC DNA]</scope>
    <source>
        <strain evidence="13 14">ATCC 50062</strain>
    </source>
</reference>
<dbReference type="PANTHER" id="PTHR24031">
    <property type="entry name" value="RNA HELICASE"/>
    <property type="match status" value="1"/>
</dbReference>
<evidence type="ECO:0000256" key="9">
    <source>
        <dbReference type="SAM" id="MobiDB-lite"/>
    </source>
</evidence>
<feature type="compositionally biased region" description="Acidic residues" evidence="9">
    <location>
        <begin position="407"/>
        <end position="416"/>
    </location>
</feature>
<evidence type="ECO:0000259" key="11">
    <source>
        <dbReference type="PROSITE" id="PS51194"/>
    </source>
</evidence>
<evidence type="ECO:0000256" key="1">
    <source>
        <dbReference type="ARBA" id="ARBA00022741"/>
    </source>
</evidence>
<feature type="region of interest" description="Disordered" evidence="9">
    <location>
        <begin position="369"/>
        <end position="416"/>
    </location>
</feature>
<organism evidence="13 14">
    <name type="scientific">Thecamonas trahens ATCC 50062</name>
    <dbReference type="NCBI Taxonomy" id="461836"/>
    <lineage>
        <taxon>Eukaryota</taxon>
        <taxon>Apusozoa</taxon>
        <taxon>Apusomonadida</taxon>
        <taxon>Apusomonadidae</taxon>
        <taxon>Thecamonas</taxon>
    </lineage>
</organism>
<dbReference type="Gene3D" id="3.40.50.300">
    <property type="entry name" value="P-loop containing nucleotide triphosphate hydrolases"/>
    <property type="match status" value="2"/>
</dbReference>
<feature type="domain" description="Helicase ATP-binding" evidence="10">
    <location>
        <begin position="89"/>
        <end position="273"/>
    </location>
</feature>
<feature type="region of interest" description="Disordered" evidence="9">
    <location>
        <begin position="285"/>
        <end position="312"/>
    </location>
</feature>
<dbReference type="Pfam" id="PF00271">
    <property type="entry name" value="Helicase_C"/>
    <property type="match status" value="1"/>
</dbReference>
<evidence type="ECO:0000259" key="10">
    <source>
        <dbReference type="PROSITE" id="PS51192"/>
    </source>
</evidence>
<comment type="catalytic activity">
    <reaction evidence="8">
        <text>ATP + H2O = ADP + phosphate + H(+)</text>
        <dbReference type="Rhea" id="RHEA:13065"/>
        <dbReference type="ChEBI" id="CHEBI:15377"/>
        <dbReference type="ChEBI" id="CHEBI:15378"/>
        <dbReference type="ChEBI" id="CHEBI:30616"/>
        <dbReference type="ChEBI" id="CHEBI:43474"/>
        <dbReference type="ChEBI" id="CHEBI:456216"/>
        <dbReference type="EC" id="3.6.4.13"/>
    </reaction>
</comment>
<dbReference type="GO" id="GO:0005524">
    <property type="term" value="F:ATP binding"/>
    <property type="evidence" value="ECO:0007669"/>
    <property type="project" value="UniProtKB-UniRule"/>
</dbReference>
<dbReference type="OrthoDB" id="422663at2759"/>
<feature type="compositionally biased region" description="Basic and acidic residues" evidence="9">
    <location>
        <begin position="369"/>
        <end position="405"/>
    </location>
</feature>
<keyword evidence="1 7" id="KW-0547">Nucleotide-binding</keyword>
<dbReference type="SMART" id="SM00490">
    <property type="entry name" value="HELICc"/>
    <property type="match status" value="1"/>
</dbReference>
<dbReference type="GeneID" id="25562898"/>
<feature type="compositionally biased region" description="Basic and acidic residues" evidence="9">
    <location>
        <begin position="292"/>
        <end position="301"/>
    </location>
</feature>
<dbReference type="InterPro" id="IPR011545">
    <property type="entry name" value="DEAD/DEAH_box_helicase_dom"/>
</dbReference>
<dbReference type="Pfam" id="PF13959">
    <property type="entry name" value="CTE_SPB4"/>
    <property type="match status" value="1"/>
</dbReference>
<dbReference type="PROSITE" id="PS51194">
    <property type="entry name" value="HELICASE_CTER"/>
    <property type="match status" value="1"/>
</dbReference>
<dbReference type="InterPro" id="IPR000629">
    <property type="entry name" value="RNA-helicase_DEAD-box_CS"/>
</dbReference>
<proteinExistence type="inferred from homology"/>
<dbReference type="InterPro" id="IPR001650">
    <property type="entry name" value="Helicase_C-like"/>
</dbReference>
<dbReference type="GO" id="GO:0003723">
    <property type="term" value="F:RNA binding"/>
    <property type="evidence" value="ECO:0007669"/>
    <property type="project" value="UniProtKB-UniRule"/>
</dbReference>
<dbReference type="CDD" id="cd18787">
    <property type="entry name" value="SF2_C_DEAD"/>
    <property type="match status" value="1"/>
</dbReference>
<dbReference type="InterPro" id="IPR014014">
    <property type="entry name" value="RNA_helicase_DEAD_Q_motif"/>
</dbReference>
<dbReference type="EC" id="3.6.4.13" evidence="8"/>
<dbReference type="RefSeq" id="XP_013760128.1">
    <property type="nucleotide sequence ID" value="XM_013904674.1"/>
</dbReference>
<dbReference type="GO" id="GO:0016887">
    <property type="term" value="F:ATP hydrolysis activity"/>
    <property type="evidence" value="ECO:0007669"/>
    <property type="project" value="RHEA"/>
</dbReference>
<sequence length="718" mass="78119">MSNVGGKNKVFSSGLFGPREAEVLRHKAASSRGDADELEDDGTGGGRKNEKVFSDTTSFEGFGLDARLTQVMEAKMGIVKPSTIQSRALVPLLNRKDTLIQAQTGSGKTLAYLLPIVNDLLNIGKRVTRADGTYVIVLVPTRELGAQVYDVARLLLTPFPYIVSGIVTGGQKRKSEKASLRKGVSILVATPGRLLDHLQMTKSFKHSGLRWFVLDEADRLLDLGFEDTLMAIIEVLTRMRVFSSELVTVLVSATLTDNVQKLAKLSLVKPELVLLEDSETSSSRLGALVPRKAGEPEREASEGGSGPTSTDVPAQLRQFYAVIPAKQRLLSLIAFLAWKTKAKNKIIVFMSSCDAVDFHHKLLTTLRDGRDKEEEARIREAAREKDTAARSKLNKLDGGRKRGSDSDASDSDDESEAELSDDAFAVQVQKLMSDAGASSSSGSGGALWSDVAMFHDAGIYKLHGQMKQADRQAAFKEFREASRGVLVATDVAARGLDIPAIKWIVQYDPPTETEEYVHRVGRTARIGESGSAMIFLLPSESAYLTTLAARGLSLGKVEQIKVLKKLYPGMSPRDLENACVTLQARLEAYIDASPTMTQGAAAAFQAYIRAYSAHSREMKSIFHVRRLHLGHIAKAFALRLIPTELGPDVVSATGLKQARPGRKKSGKPATKPEEVSAAQTAMLRRQRMIAKLSKKGDTNKISTMQRLAGPVGWTGEQV</sequence>
<dbReference type="InterPro" id="IPR025313">
    <property type="entry name" value="SPB4-like_CTE"/>
</dbReference>
<dbReference type="GO" id="GO:0003724">
    <property type="term" value="F:RNA helicase activity"/>
    <property type="evidence" value="ECO:0007669"/>
    <property type="project" value="UniProtKB-EC"/>
</dbReference>
<dbReference type="PROSITE" id="PS51192">
    <property type="entry name" value="HELICASE_ATP_BIND_1"/>
    <property type="match status" value="1"/>
</dbReference>
<gene>
    <name evidence="13" type="ORF">AMSG_03286</name>
</gene>
<dbReference type="eggNOG" id="KOG0348">
    <property type="taxonomic scope" value="Eukaryota"/>
</dbReference>
<evidence type="ECO:0000256" key="7">
    <source>
        <dbReference type="RuleBase" id="RU000492"/>
    </source>
</evidence>
<comment type="function">
    <text evidence="8">RNA helicase.</text>
</comment>
<keyword evidence="4 7" id="KW-0067">ATP-binding</keyword>
<evidence type="ECO:0000256" key="6">
    <source>
        <dbReference type="PROSITE-ProRule" id="PRU00552"/>
    </source>
</evidence>
<comment type="domain">
    <text evidence="8">The Q motif is unique to and characteristic of the DEAD box family of RNA helicases and controls ATP binding and hydrolysis.</text>
</comment>
<dbReference type="SMART" id="SM01178">
    <property type="entry name" value="DUF4217"/>
    <property type="match status" value="1"/>
</dbReference>
<dbReference type="InterPro" id="IPR014001">
    <property type="entry name" value="Helicase_ATP-bd"/>
</dbReference>
<evidence type="ECO:0000259" key="12">
    <source>
        <dbReference type="PROSITE" id="PS51195"/>
    </source>
</evidence>
<dbReference type="PROSITE" id="PS51195">
    <property type="entry name" value="Q_MOTIF"/>
    <property type="match status" value="1"/>
</dbReference>
<name>A0A0L0D3P3_THETB</name>
<dbReference type="SUPFAM" id="SSF52540">
    <property type="entry name" value="P-loop containing nucleoside triphosphate hydrolases"/>
    <property type="match status" value="2"/>
</dbReference>
<dbReference type="OMA" id="IHEQICE"/>
<keyword evidence="2 7" id="KW-0378">Hydrolase</keyword>
<feature type="short sequence motif" description="Q motif" evidence="6">
    <location>
        <begin position="57"/>
        <end position="86"/>
    </location>
</feature>
<feature type="region of interest" description="Disordered" evidence="9">
    <location>
        <begin position="652"/>
        <end position="676"/>
    </location>
</feature>
<evidence type="ECO:0000256" key="4">
    <source>
        <dbReference type="ARBA" id="ARBA00022840"/>
    </source>
</evidence>
<comment type="similarity">
    <text evidence="7">Belongs to the DEAD box helicase family.</text>
</comment>
<evidence type="ECO:0000256" key="5">
    <source>
        <dbReference type="ARBA" id="ARBA00022884"/>
    </source>
</evidence>
<accession>A0A0L0D3P3</accession>
<dbReference type="CDD" id="cd17949">
    <property type="entry name" value="DEADc_DDX31"/>
    <property type="match status" value="1"/>
</dbReference>
<dbReference type="AlphaFoldDB" id="A0A0L0D3P3"/>
<feature type="domain" description="DEAD-box RNA helicase Q" evidence="12">
    <location>
        <begin position="57"/>
        <end position="86"/>
    </location>
</feature>
<evidence type="ECO:0000313" key="14">
    <source>
        <dbReference type="Proteomes" id="UP000054408"/>
    </source>
</evidence>
<keyword evidence="14" id="KW-1185">Reference proteome</keyword>
<dbReference type="Pfam" id="PF00270">
    <property type="entry name" value="DEAD"/>
    <property type="match status" value="1"/>
</dbReference>
<evidence type="ECO:0000256" key="3">
    <source>
        <dbReference type="ARBA" id="ARBA00022806"/>
    </source>
</evidence>